<name>A0A2G9H1D4_9LAMI</name>
<reference evidence="4" key="1">
    <citation type="journal article" date="2018" name="Gigascience">
        <title>Genome assembly of the Pink Ipe (Handroanthus impetiginosus, Bignoniaceae), a highly valued, ecologically keystone Neotropical timber forest tree.</title>
        <authorList>
            <person name="Silva-Junior O.B."/>
            <person name="Grattapaglia D."/>
            <person name="Novaes E."/>
            <person name="Collevatti R.G."/>
        </authorList>
    </citation>
    <scope>NUCLEOTIDE SEQUENCE [LARGE SCALE GENOMIC DNA]</scope>
    <source>
        <strain evidence="4">cv. UFG-1</strain>
    </source>
</reference>
<feature type="signal peptide" evidence="2">
    <location>
        <begin position="1"/>
        <end position="25"/>
    </location>
</feature>
<dbReference type="AlphaFoldDB" id="A0A2G9H1D4"/>
<proteinExistence type="predicted"/>
<keyword evidence="4" id="KW-1185">Reference proteome</keyword>
<organism evidence="3 4">
    <name type="scientific">Handroanthus impetiginosus</name>
    <dbReference type="NCBI Taxonomy" id="429701"/>
    <lineage>
        <taxon>Eukaryota</taxon>
        <taxon>Viridiplantae</taxon>
        <taxon>Streptophyta</taxon>
        <taxon>Embryophyta</taxon>
        <taxon>Tracheophyta</taxon>
        <taxon>Spermatophyta</taxon>
        <taxon>Magnoliopsida</taxon>
        <taxon>eudicotyledons</taxon>
        <taxon>Gunneridae</taxon>
        <taxon>Pentapetalae</taxon>
        <taxon>asterids</taxon>
        <taxon>lamiids</taxon>
        <taxon>Lamiales</taxon>
        <taxon>Bignoniaceae</taxon>
        <taxon>Crescentiina</taxon>
        <taxon>Tabebuia alliance</taxon>
        <taxon>Handroanthus</taxon>
    </lineage>
</organism>
<feature type="region of interest" description="Disordered" evidence="1">
    <location>
        <begin position="58"/>
        <end position="77"/>
    </location>
</feature>
<evidence type="ECO:0000256" key="2">
    <source>
        <dbReference type="SAM" id="SignalP"/>
    </source>
</evidence>
<sequence>MAKSFACLTLFVLLILSNQVFHAKGRRNLVARRSLKDEKVSYDNVGSRRFRLFENNVDSFRPTTPSHSPGMGHSKHD</sequence>
<dbReference type="EMBL" id="NKXS01002962">
    <property type="protein sequence ID" value="PIN11329.1"/>
    <property type="molecule type" value="Genomic_DNA"/>
</dbReference>
<gene>
    <name evidence="3" type="ORF">CDL12_16072</name>
</gene>
<dbReference type="Proteomes" id="UP000231279">
    <property type="component" value="Unassembled WGS sequence"/>
</dbReference>
<comment type="caution">
    <text evidence="3">The sequence shown here is derived from an EMBL/GenBank/DDBJ whole genome shotgun (WGS) entry which is preliminary data.</text>
</comment>
<feature type="compositionally biased region" description="Polar residues" evidence="1">
    <location>
        <begin position="58"/>
        <end position="67"/>
    </location>
</feature>
<evidence type="ECO:0000256" key="1">
    <source>
        <dbReference type="SAM" id="MobiDB-lite"/>
    </source>
</evidence>
<dbReference type="OrthoDB" id="1675975at2759"/>
<evidence type="ECO:0000313" key="4">
    <source>
        <dbReference type="Proteomes" id="UP000231279"/>
    </source>
</evidence>
<accession>A0A2G9H1D4</accession>
<protein>
    <submittedName>
        <fullName evidence="3">Uncharacterized protein</fullName>
    </submittedName>
</protein>
<feature type="chain" id="PRO_5013742127" evidence="2">
    <location>
        <begin position="26"/>
        <end position="77"/>
    </location>
</feature>
<keyword evidence="2" id="KW-0732">Signal</keyword>
<evidence type="ECO:0000313" key="3">
    <source>
        <dbReference type="EMBL" id="PIN11329.1"/>
    </source>
</evidence>